<feature type="compositionally biased region" description="Low complexity" evidence="1">
    <location>
        <begin position="359"/>
        <end position="369"/>
    </location>
</feature>
<name>D6WE93_TRICA</name>
<feature type="region of interest" description="Disordered" evidence="1">
    <location>
        <begin position="1"/>
        <end position="27"/>
    </location>
</feature>
<reference evidence="3 4" key="1">
    <citation type="journal article" date="2008" name="Nature">
        <title>The genome of the model beetle and pest Tribolium castaneum.</title>
        <authorList>
            <consortium name="Tribolium Genome Sequencing Consortium"/>
            <person name="Richards S."/>
            <person name="Gibbs R.A."/>
            <person name="Weinstock G.M."/>
            <person name="Brown S.J."/>
            <person name="Denell R."/>
            <person name="Beeman R.W."/>
            <person name="Gibbs R."/>
            <person name="Beeman R.W."/>
            <person name="Brown S.J."/>
            <person name="Bucher G."/>
            <person name="Friedrich M."/>
            <person name="Grimmelikhuijzen C.J."/>
            <person name="Klingler M."/>
            <person name="Lorenzen M."/>
            <person name="Richards S."/>
            <person name="Roth S."/>
            <person name="Schroder R."/>
            <person name="Tautz D."/>
            <person name="Zdobnov E.M."/>
            <person name="Muzny D."/>
            <person name="Gibbs R.A."/>
            <person name="Weinstock G.M."/>
            <person name="Attaway T."/>
            <person name="Bell S."/>
            <person name="Buhay C.J."/>
            <person name="Chandrabose M.N."/>
            <person name="Chavez D."/>
            <person name="Clerk-Blankenburg K.P."/>
            <person name="Cree A."/>
            <person name="Dao M."/>
            <person name="Davis C."/>
            <person name="Chacko J."/>
            <person name="Dinh H."/>
            <person name="Dugan-Rocha S."/>
            <person name="Fowler G."/>
            <person name="Garner T.T."/>
            <person name="Garnes J."/>
            <person name="Gnirke A."/>
            <person name="Hawes A."/>
            <person name="Hernandez J."/>
            <person name="Hines S."/>
            <person name="Holder M."/>
            <person name="Hume J."/>
            <person name="Jhangiani S.N."/>
            <person name="Joshi V."/>
            <person name="Khan Z.M."/>
            <person name="Jackson L."/>
            <person name="Kovar C."/>
            <person name="Kowis A."/>
            <person name="Lee S."/>
            <person name="Lewis L.R."/>
            <person name="Margolis J."/>
            <person name="Morgan M."/>
            <person name="Nazareth L.V."/>
            <person name="Nguyen N."/>
            <person name="Okwuonu G."/>
            <person name="Parker D."/>
            <person name="Richards S."/>
            <person name="Ruiz S.J."/>
            <person name="Santibanez J."/>
            <person name="Savard J."/>
            <person name="Scherer S.E."/>
            <person name="Schneider B."/>
            <person name="Sodergren E."/>
            <person name="Tautz D."/>
            <person name="Vattahil S."/>
            <person name="Villasana D."/>
            <person name="White C.S."/>
            <person name="Wright R."/>
            <person name="Park Y."/>
            <person name="Beeman R.W."/>
            <person name="Lord J."/>
            <person name="Oppert B."/>
            <person name="Lorenzen M."/>
            <person name="Brown S."/>
            <person name="Wang L."/>
            <person name="Savard J."/>
            <person name="Tautz D."/>
            <person name="Richards S."/>
            <person name="Weinstock G."/>
            <person name="Gibbs R.A."/>
            <person name="Liu Y."/>
            <person name="Worley K."/>
            <person name="Weinstock G."/>
            <person name="Elsik C.G."/>
            <person name="Reese J.T."/>
            <person name="Elhaik E."/>
            <person name="Landan G."/>
            <person name="Graur D."/>
            <person name="Arensburger P."/>
            <person name="Atkinson P."/>
            <person name="Beeman R.W."/>
            <person name="Beidler J."/>
            <person name="Brown S.J."/>
            <person name="Demuth J.P."/>
            <person name="Drury D.W."/>
            <person name="Du Y.Z."/>
            <person name="Fujiwara H."/>
            <person name="Lorenzen M."/>
            <person name="Maselli V."/>
            <person name="Osanai M."/>
            <person name="Park Y."/>
            <person name="Robertson H.M."/>
            <person name="Tu Z."/>
            <person name="Wang J.J."/>
            <person name="Wang S."/>
            <person name="Richards S."/>
            <person name="Song H."/>
            <person name="Zhang L."/>
            <person name="Sodergren E."/>
            <person name="Werner D."/>
            <person name="Stanke M."/>
            <person name="Morgenstern B."/>
            <person name="Solovyev V."/>
            <person name="Kosarev P."/>
            <person name="Brown G."/>
            <person name="Chen H.C."/>
            <person name="Ermolaeva O."/>
            <person name="Hlavina W."/>
            <person name="Kapustin Y."/>
            <person name="Kiryutin B."/>
            <person name="Kitts P."/>
            <person name="Maglott D."/>
            <person name="Pruitt K."/>
            <person name="Sapojnikov V."/>
            <person name="Souvorov A."/>
            <person name="Mackey A.J."/>
            <person name="Waterhouse R.M."/>
            <person name="Wyder S."/>
            <person name="Zdobnov E.M."/>
            <person name="Zdobnov E.M."/>
            <person name="Wyder S."/>
            <person name="Kriventseva E.V."/>
            <person name="Kadowaki T."/>
            <person name="Bork P."/>
            <person name="Aranda M."/>
            <person name="Bao R."/>
            <person name="Beermann A."/>
            <person name="Berns N."/>
            <person name="Bolognesi R."/>
            <person name="Bonneton F."/>
            <person name="Bopp D."/>
            <person name="Brown S.J."/>
            <person name="Bucher G."/>
            <person name="Butts T."/>
            <person name="Chaumot A."/>
            <person name="Denell R.E."/>
            <person name="Ferrier D.E."/>
            <person name="Friedrich M."/>
            <person name="Gordon C.M."/>
            <person name="Jindra M."/>
            <person name="Klingler M."/>
            <person name="Lan Q."/>
            <person name="Lattorff H.M."/>
            <person name="Laudet V."/>
            <person name="von Levetsow C."/>
            <person name="Liu Z."/>
            <person name="Lutz R."/>
            <person name="Lynch J.A."/>
            <person name="da Fonseca R.N."/>
            <person name="Posnien N."/>
            <person name="Reuter R."/>
            <person name="Roth S."/>
            <person name="Savard J."/>
            <person name="Schinko J.B."/>
            <person name="Schmitt C."/>
            <person name="Schoppmeier M."/>
            <person name="Schroder R."/>
            <person name="Shippy T.D."/>
            <person name="Simonnet F."/>
            <person name="Marques-Souza H."/>
            <person name="Tautz D."/>
            <person name="Tomoyasu Y."/>
            <person name="Trauner J."/>
            <person name="Van der Zee M."/>
            <person name="Vervoort M."/>
            <person name="Wittkopp N."/>
            <person name="Wimmer E.A."/>
            <person name="Yang X."/>
            <person name="Jones A.K."/>
            <person name="Sattelle D.B."/>
            <person name="Ebert P.R."/>
            <person name="Nelson D."/>
            <person name="Scott J.G."/>
            <person name="Beeman R.W."/>
            <person name="Muthukrishnan S."/>
            <person name="Kramer K.J."/>
            <person name="Arakane Y."/>
            <person name="Beeman R.W."/>
            <person name="Zhu Q."/>
            <person name="Hogenkamp D."/>
            <person name="Dixit R."/>
            <person name="Oppert B."/>
            <person name="Jiang H."/>
            <person name="Zou Z."/>
            <person name="Marshall J."/>
            <person name="Elpidina E."/>
            <person name="Vinokurov K."/>
            <person name="Oppert C."/>
            <person name="Zou Z."/>
            <person name="Evans J."/>
            <person name="Lu Z."/>
            <person name="Zhao P."/>
            <person name="Sumathipala N."/>
            <person name="Altincicek B."/>
            <person name="Vilcinskas A."/>
            <person name="Williams M."/>
            <person name="Hultmark D."/>
            <person name="Hetru C."/>
            <person name="Jiang H."/>
            <person name="Grimmelikhuijzen C.J."/>
            <person name="Hauser F."/>
            <person name="Cazzamali G."/>
            <person name="Williamson M."/>
            <person name="Park Y."/>
            <person name="Li B."/>
            <person name="Tanaka Y."/>
            <person name="Predel R."/>
            <person name="Neupert S."/>
            <person name="Schachtner J."/>
            <person name="Verleyen P."/>
            <person name="Raible F."/>
            <person name="Bork P."/>
            <person name="Friedrich M."/>
            <person name="Walden K.K."/>
            <person name="Robertson H.M."/>
            <person name="Angeli S."/>
            <person name="Foret S."/>
            <person name="Bucher G."/>
            <person name="Schuetz S."/>
            <person name="Maleszka R."/>
            <person name="Wimmer E.A."/>
            <person name="Beeman R.W."/>
            <person name="Lorenzen M."/>
            <person name="Tomoyasu Y."/>
            <person name="Miller S.C."/>
            <person name="Grossmann D."/>
            <person name="Bucher G."/>
        </authorList>
    </citation>
    <scope>NUCLEOTIDE SEQUENCE [LARGE SCALE GENOMIC DNA]</scope>
    <source>
        <strain evidence="3 4">Georgia GA2</strain>
    </source>
</reference>
<dbReference type="GO" id="GO:0090222">
    <property type="term" value="P:centrosome-templated microtubule nucleation"/>
    <property type="evidence" value="ECO:0007669"/>
    <property type="project" value="InterPro"/>
</dbReference>
<reference evidence="3 4" key="2">
    <citation type="journal article" date="2010" name="Nucleic Acids Res.">
        <title>BeetleBase in 2010: revisions to provide comprehensive genomic information for Tribolium castaneum.</title>
        <authorList>
            <person name="Kim H.S."/>
            <person name="Murphy T."/>
            <person name="Xia J."/>
            <person name="Caragea D."/>
            <person name="Park Y."/>
            <person name="Beeman R.W."/>
            <person name="Lorenzen M.D."/>
            <person name="Butcher S."/>
            <person name="Manak J.R."/>
            <person name="Brown S.J."/>
        </authorList>
    </citation>
    <scope>GENOME REANNOTATION</scope>
    <source>
        <strain evidence="3 4">Georgia GA2</strain>
    </source>
</reference>
<accession>D6WE93</accession>
<dbReference type="HOGENOM" id="CLU_500237_0_0_1"/>
<dbReference type="PANTHER" id="PTHR16029">
    <property type="entry name" value="CENTROSOMAL PROTEIN OF 192 KDA"/>
    <property type="match status" value="1"/>
</dbReference>
<dbReference type="OrthoDB" id="67059at2759"/>
<dbReference type="GO" id="GO:0051298">
    <property type="term" value="P:centrosome duplication"/>
    <property type="evidence" value="ECO:0007669"/>
    <property type="project" value="InterPro"/>
</dbReference>
<dbReference type="Pfam" id="PF22076">
    <property type="entry name" value="Cep192_D6"/>
    <property type="match status" value="1"/>
</dbReference>
<dbReference type="Gene3D" id="2.60.40.10">
    <property type="entry name" value="Immunoglobulins"/>
    <property type="match status" value="2"/>
</dbReference>
<dbReference type="InterPro" id="IPR054090">
    <property type="entry name" value="Cep192_Spd-2-like_dom"/>
</dbReference>
<feature type="region of interest" description="Disordered" evidence="1">
    <location>
        <begin position="351"/>
        <end position="370"/>
    </location>
</feature>
<organism evidence="3 4">
    <name type="scientific">Tribolium castaneum</name>
    <name type="common">Red flour beetle</name>
    <dbReference type="NCBI Taxonomy" id="7070"/>
    <lineage>
        <taxon>Eukaryota</taxon>
        <taxon>Metazoa</taxon>
        <taxon>Ecdysozoa</taxon>
        <taxon>Arthropoda</taxon>
        <taxon>Hexapoda</taxon>
        <taxon>Insecta</taxon>
        <taxon>Pterygota</taxon>
        <taxon>Neoptera</taxon>
        <taxon>Endopterygota</taxon>
        <taxon>Coleoptera</taxon>
        <taxon>Polyphaga</taxon>
        <taxon>Cucujiformia</taxon>
        <taxon>Tenebrionidae</taxon>
        <taxon>Tenebrionidae incertae sedis</taxon>
        <taxon>Tribolium</taxon>
    </lineage>
</organism>
<dbReference type="SMR" id="D6WE93"/>
<dbReference type="PANTHER" id="PTHR16029:SF11">
    <property type="entry name" value="CENTROSOMAL PROTEIN OF 192 KDA"/>
    <property type="match status" value="1"/>
</dbReference>
<dbReference type="KEGG" id="tca:103312417"/>
<gene>
    <name evidence="3" type="primary">AUGUSTUS-3.0.2_30648</name>
    <name evidence="3" type="ORF">TcasGA2_TC030648</name>
</gene>
<sequence>MAHFPSFDDKTILKTPQPVHSSSMAESDKKISTFDSSFEMDNSLGILSIKSGDLSPHEGSAAFLLQQQINLAKDCINKHKEQPPVTSIPSRYLRPSEQSANSIPFNDFSSTINESDLLGNSSTPRASACTPDLMRDRCSIGKTITALASSFANPSFDVDKIFNTIHKTMEECSFKSGEIDVAKLLEEDEKSWRREKAIPTETKDFSVTSDDFKMSIGSFFQKRSDELPELLAKSPDKREAPIPLIETSTRSEALRNSTLVKDETVSLSLIQKMLSSEESPMSALDNILNKAKMEKKYKACPEPTKARTSPPIKLPTCQEEKEIEKDTPVEPVIPTEPFNGLEEIKENISPFDGDRTAVSSRSSSSLSSLPNGKLPIATTKTEVIWGCTKPGKNSLREFVVRNRSASRVGITCTVSNPSFRLHKDGSELNFTSVLKVILHPYESRPLCVTFAPTAVGAVVDNITFTPIDPSHVQTTKQFIKLYGYGGYADVVVREIVKDTTGKFLCPLGSVDDQELKRGFFLRNNGTLPAFAHFNFTLNGFYSFSNVEVEPLRAVLMPGEEREVTVKCNLSKKDLTNIKSKTSCVVFEMGKLLLVHGAEVDRARLRKLYQKAKEREQQVKPWIVELVEKIHGEVVPKDLKYFRESLLSIEDVVQLLNKEEITLTVEQEADRTVTLQHLQDETAAYLSLCEQTEIFDCTTCPETCQVEPSKIFLTLPEKVKDIIFVTNRNKKTIYFETNVVPEGLKLKPHDGTIKPGETVMIEVSCKQLCKDKTAFKVRILVDNESFSVDVKVVYLNA</sequence>
<dbReference type="InterPro" id="IPR013783">
    <property type="entry name" value="Ig-like_fold"/>
</dbReference>
<dbReference type="InterPro" id="IPR039103">
    <property type="entry name" value="Spd-2/CEP192"/>
</dbReference>
<dbReference type="Proteomes" id="UP000007266">
    <property type="component" value="Linkage group 3"/>
</dbReference>
<dbReference type="PROSITE" id="PS50202">
    <property type="entry name" value="MSP"/>
    <property type="match status" value="1"/>
</dbReference>
<dbReference type="InterPro" id="IPR008962">
    <property type="entry name" value="PapD-like_sf"/>
</dbReference>
<dbReference type="SUPFAM" id="SSF49354">
    <property type="entry name" value="PapD-like"/>
    <property type="match status" value="1"/>
</dbReference>
<dbReference type="InParanoid" id="D6WE93"/>
<dbReference type="GO" id="GO:0071539">
    <property type="term" value="P:protein localization to centrosome"/>
    <property type="evidence" value="ECO:0007669"/>
    <property type="project" value="InterPro"/>
</dbReference>
<dbReference type="Pfam" id="PF22074">
    <property type="entry name" value="Cep192_D5"/>
    <property type="match status" value="1"/>
</dbReference>
<evidence type="ECO:0000259" key="2">
    <source>
        <dbReference type="PROSITE" id="PS50202"/>
    </source>
</evidence>
<feature type="domain" description="MSP" evidence="2">
    <location>
        <begin position="702"/>
        <end position="796"/>
    </location>
</feature>
<dbReference type="InterPro" id="IPR000535">
    <property type="entry name" value="MSP_dom"/>
</dbReference>
<dbReference type="STRING" id="7070.D6WE93"/>
<evidence type="ECO:0000256" key="1">
    <source>
        <dbReference type="SAM" id="MobiDB-lite"/>
    </source>
</evidence>
<evidence type="ECO:0000313" key="3">
    <source>
        <dbReference type="EMBL" id="EFA01435.2"/>
    </source>
</evidence>
<dbReference type="AlphaFoldDB" id="D6WE93"/>
<dbReference type="InterPro" id="IPR054092">
    <property type="entry name" value="Cep192-like_D6"/>
</dbReference>
<feature type="compositionally biased region" description="Basic and acidic residues" evidence="1">
    <location>
        <begin position="1"/>
        <end position="12"/>
    </location>
</feature>
<dbReference type="EMBL" id="KQ971326">
    <property type="protein sequence ID" value="EFA01435.2"/>
    <property type="molecule type" value="Genomic_DNA"/>
</dbReference>
<keyword evidence="4" id="KW-1185">Reference proteome</keyword>
<dbReference type="Pfam" id="PF22073">
    <property type="entry name" value="Cep192_D4"/>
    <property type="match status" value="1"/>
</dbReference>
<protein>
    <recommendedName>
        <fullName evidence="2">MSP domain-containing protein</fullName>
    </recommendedName>
</protein>
<proteinExistence type="predicted"/>
<dbReference type="InterPro" id="IPR054091">
    <property type="entry name" value="Cep192-like_D5"/>
</dbReference>
<dbReference type="eggNOG" id="ENOG502RT76">
    <property type="taxonomic scope" value="Eukaryota"/>
</dbReference>
<evidence type="ECO:0000313" key="4">
    <source>
        <dbReference type="Proteomes" id="UP000007266"/>
    </source>
</evidence>